<comment type="caution">
    <text evidence="2">The sequence shown here is derived from an EMBL/GenBank/DDBJ whole genome shotgun (WGS) entry which is preliminary data.</text>
</comment>
<protein>
    <recommendedName>
        <fullName evidence="4">Transmembrane protein</fullName>
    </recommendedName>
</protein>
<dbReference type="Proteomes" id="UP000688137">
    <property type="component" value="Unassembled WGS sequence"/>
</dbReference>
<organism evidence="2 3">
    <name type="scientific">Paramecium primaurelia</name>
    <dbReference type="NCBI Taxonomy" id="5886"/>
    <lineage>
        <taxon>Eukaryota</taxon>
        <taxon>Sar</taxon>
        <taxon>Alveolata</taxon>
        <taxon>Ciliophora</taxon>
        <taxon>Intramacronucleata</taxon>
        <taxon>Oligohymenophorea</taxon>
        <taxon>Peniculida</taxon>
        <taxon>Parameciidae</taxon>
        <taxon>Paramecium</taxon>
    </lineage>
</organism>
<proteinExistence type="predicted"/>
<evidence type="ECO:0008006" key="4">
    <source>
        <dbReference type="Google" id="ProtNLM"/>
    </source>
</evidence>
<dbReference type="AlphaFoldDB" id="A0A8S1Q7S7"/>
<keyword evidence="1" id="KW-1133">Transmembrane helix</keyword>
<evidence type="ECO:0000313" key="3">
    <source>
        <dbReference type="Proteomes" id="UP000688137"/>
    </source>
</evidence>
<keyword evidence="1" id="KW-0812">Transmembrane</keyword>
<accession>A0A8S1Q7S7</accession>
<sequence length="243" mass="28783">MKKLDKLISLIQIALWKYFIISFRLFTNLDCWLLIIELSLGVSGVTKFHSTCQECDGTTKTDCLFCFESSIQIQLLQVQTKSICKVVSMDISNLTMLVFEVHLQIWIMLSHVLNVYRIQGMDEYALLTSLYSHDDGNISQYIYETDLCYKFVGNDLNYYLCEDECLHCQFFEHFNSNIQQITNHLINKCLSLPKQLIVYLFIFLTLKKYVLYPIKNFVYNFLVILVMIKQKHLQIKNWFHIQF</sequence>
<keyword evidence="1" id="KW-0472">Membrane</keyword>
<reference evidence="2" key="1">
    <citation type="submission" date="2021-01" db="EMBL/GenBank/DDBJ databases">
        <authorList>
            <consortium name="Genoscope - CEA"/>
            <person name="William W."/>
        </authorList>
    </citation>
    <scope>NUCLEOTIDE SEQUENCE</scope>
</reference>
<gene>
    <name evidence="2" type="ORF">PPRIM_AZ9-3.1.T1460157</name>
</gene>
<dbReference type="EMBL" id="CAJJDM010000150">
    <property type="protein sequence ID" value="CAD8111217.1"/>
    <property type="molecule type" value="Genomic_DNA"/>
</dbReference>
<evidence type="ECO:0000256" key="1">
    <source>
        <dbReference type="SAM" id="Phobius"/>
    </source>
</evidence>
<name>A0A8S1Q7S7_PARPR</name>
<evidence type="ECO:0000313" key="2">
    <source>
        <dbReference type="EMBL" id="CAD8111217.1"/>
    </source>
</evidence>
<feature type="transmembrane region" description="Helical" evidence="1">
    <location>
        <begin position="210"/>
        <end position="228"/>
    </location>
</feature>
<keyword evidence="3" id="KW-1185">Reference proteome</keyword>